<dbReference type="Proteomes" id="UP000595823">
    <property type="component" value="Chromosome"/>
</dbReference>
<protein>
    <recommendedName>
        <fullName evidence="4">Lipoprotein</fullName>
    </recommendedName>
</protein>
<organism evidence="2 3">
    <name type="scientific">Salicibibacter cibarius</name>
    <dbReference type="NCBI Taxonomy" id="2743000"/>
    <lineage>
        <taxon>Bacteria</taxon>
        <taxon>Bacillati</taxon>
        <taxon>Bacillota</taxon>
        <taxon>Bacilli</taxon>
        <taxon>Bacillales</taxon>
        <taxon>Bacillaceae</taxon>
        <taxon>Salicibibacter</taxon>
    </lineage>
</organism>
<evidence type="ECO:0000256" key="1">
    <source>
        <dbReference type="SAM" id="MobiDB-lite"/>
    </source>
</evidence>
<dbReference type="KEGG" id="scia:HUG15_04280"/>
<dbReference type="PROSITE" id="PS51257">
    <property type="entry name" value="PROKAR_LIPOPROTEIN"/>
    <property type="match status" value="1"/>
</dbReference>
<proteinExistence type="predicted"/>
<feature type="compositionally biased region" description="Acidic residues" evidence="1">
    <location>
        <begin position="23"/>
        <end position="74"/>
    </location>
</feature>
<dbReference type="RefSeq" id="WP_200127319.1">
    <property type="nucleotide sequence ID" value="NZ_CP054705.1"/>
</dbReference>
<evidence type="ECO:0008006" key="4">
    <source>
        <dbReference type="Google" id="ProtNLM"/>
    </source>
</evidence>
<name>A0A7T6Z0V8_9BACI</name>
<evidence type="ECO:0000313" key="2">
    <source>
        <dbReference type="EMBL" id="QQK74896.1"/>
    </source>
</evidence>
<evidence type="ECO:0000313" key="3">
    <source>
        <dbReference type="Proteomes" id="UP000595823"/>
    </source>
</evidence>
<sequence length="283" mass="32254">MKTFTRTTPSVFLSVALLAACGDGEETTGEDDAPDSDGDTNEVEEVEDVDEEEENEDENGSSEDSAEEEGETENNDGNSFEPFEYEGAWPDVGVDVESSESDLEEDLVVFFEAQIDEEFPQHSSEYTSYLRSVANAVEQNVTVDIHFNRFMDVVPERIRNMERAEFTTDEVEFIRTAYLEGMQIHHDAVEALDDQFDDIHEEQHDLELEEAFYDGIVEGNHLLATAYIQMVQIAEETDVIDIDELTEMEEFIEDNYLDDVEDIEIEDETVINWFGEGSSVWKL</sequence>
<dbReference type="AlphaFoldDB" id="A0A7T6Z0V8"/>
<reference evidence="2 3" key="1">
    <citation type="submission" date="2020-06" db="EMBL/GenBank/DDBJ databases">
        <title>Genomic analysis of Salicibibacter sp. NKC5-3.</title>
        <authorList>
            <person name="Oh Y.J."/>
        </authorList>
    </citation>
    <scope>NUCLEOTIDE SEQUENCE [LARGE SCALE GENOMIC DNA]</scope>
    <source>
        <strain evidence="2 3">NKC5-3</strain>
    </source>
</reference>
<dbReference type="EMBL" id="CP054705">
    <property type="protein sequence ID" value="QQK74896.1"/>
    <property type="molecule type" value="Genomic_DNA"/>
</dbReference>
<gene>
    <name evidence="2" type="ORF">HUG15_04280</name>
</gene>
<keyword evidence="3" id="KW-1185">Reference proteome</keyword>
<accession>A0A7T6Z0V8</accession>
<feature type="region of interest" description="Disordered" evidence="1">
    <location>
        <begin position="22"/>
        <end position="86"/>
    </location>
</feature>